<accession>Q4KD90</accession>
<dbReference type="Pfam" id="PF24716">
    <property type="entry name" value="WapI"/>
    <property type="match status" value="1"/>
</dbReference>
<evidence type="ECO:0000313" key="1">
    <source>
        <dbReference type="EMBL" id="AAY91959.1"/>
    </source>
</evidence>
<dbReference type="eggNOG" id="ENOG5033HTF">
    <property type="taxonomic scope" value="Bacteria"/>
</dbReference>
<organism evidence="1 2">
    <name type="scientific">Pseudomonas fluorescens (strain ATCC BAA-477 / NRRL B-23932 / Pf-5)</name>
    <dbReference type="NCBI Taxonomy" id="220664"/>
    <lineage>
        <taxon>Bacteria</taxon>
        <taxon>Pseudomonadati</taxon>
        <taxon>Pseudomonadota</taxon>
        <taxon>Gammaproteobacteria</taxon>
        <taxon>Pseudomonadales</taxon>
        <taxon>Pseudomonadaceae</taxon>
        <taxon>Pseudomonas</taxon>
    </lineage>
</organism>
<dbReference type="EMBL" id="CP000076">
    <property type="protein sequence ID" value="AAY91959.1"/>
    <property type="molecule type" value="Genomic_DNA"/>
</dbReference>
<gene>
    <name evidence="1" type="ordered locus">PFL_2686</name>
</gene>
<dbReference type="HOGENOM" id="CLU_136721_0_0_6"/>
<reference evidence="1 2" key="1">
    <citation type="journal article" date="2005" name="Nat. Biotechnol.">
        <title>Complete genome sequence of the plant commensal Pseudomonas fluorescens Pf-5.</title>
        <authorList>
            <person name="Paulsen I.T."/>
            <person name="Press C.M."/>
            <person name="Ravel J."/>
            <person name="Kobayashi D.Y."/>
            <person name="Myers G.S."/>
            <person name="Mavrodi D.V."/>
            <person name="DeBoy R.T."/>
            <person name="Seshadri R."/>
            <person name="Ren Q."/>
            <person name="Madupu R."/>
            <person name="Dodson R.J."/>
            <person name="Durkin A.S."/>
            <person name="Brinkac L.M."/>
            <person name="Daugherty S.C."/>
            <person name="Sullivan S.A."/>
            <person name="Rosovitz M.J."/>
            <person name="Gwinn M.L."/>
            <person name="Zhou L."/>
            <person name="Schneider D.J."/>
            <person name="Cartinhour S.W."/>
            <person name="Nelson W.C."/>
            <person name="Weidman J."/>
            <person name="Watkins K."/>
            <person name="Tran K."/>
            <person name="Khouri H."/>
            <person name="Pierson E.A."/>
            <person name="Pierson L.S.III."/>
            <person name="Thomashow L.S."/>
            <person name="Loper J.E."/>
        </authorList>
    </citation>
    <scope>NUCLEOTIDE SEQUENCE [LARGE SCALE GENOMIC DNA]</scope>
    <source>
        <strain evidence="2">ATCC BAA-477 / NRRL B-23932 / Pf-5</strain>
    </source>
</reference>
<dbReference type="PATRIC" id="fig|220664.5.peg.2737"/>
<dbReference type="STRING" id="220664.PFL_2686"/>
<name>Q4KD90_PSEF5</name>
<dbReference type="KEGG" id="pfl:PFL_2686"/>
<protein>
    <submittedName>
        <fullName evidence="1">Uncharacterized protein</fullName>
    </submittedName>
</protein>
<dbReference type="InterPro" id="IPR056510">
    <property type="entry name" value="WapI"/>
</dbReference>
<dbReference type="Proteomes" id="UP000008540">
    <property type="component" value="Chromosome"/>
</dbReference>
<evidence type="ECO:0000313" key="2">
    <source>
        <dbReference type="Proteomes" id="UP000008540"/>
    </source>
</evidence>
<proteinExistence type="predicted"/>
<dbReference type="AlphaFoldDB" id="Q4KD90"/>
<sequence length="155" mass="17723">MAARLADMPLIFRAPPELRVELDILGYQFPGSHDHLDANWLMVQGRIEHPQGDWRFKDACLRTHELDQLAQWLQALDQPEGPPRPCWFTEPCLAFHYLGGPEPQIQIHFCLEAAPPWLNPEQRLDGCQVTLPLACSSVPRLLAGLDALRRDFPQR</sequence>